<evidence type="ECO:0000313" key="3">
    <source>
        <dbReference type="Proteomes" id="UP000215223"/>
    </source>
</evidence>
<dbReference type="InterPro" id="IPR036513">
    <property type="entry name" value="STAS_dom_sf"/>
</dbReference>
<proteinExistence type="predicted"/>
<dbReference type="Gene3D" id="3.30.750.24">
    <property type="entry name" value="STAS domain"/>
    <property type="match status" value="1"/>
</dbReference>
<comment type="caution">
    <text evidence="2">The sequence shown here is derived from an EMBL/GenBank/DDBJ whole genome shotgun (WGS) entry which is preliminary data.</text>
</comment>
<evidence type="ECO:0000313" key="2">
    <source>
        <dbReference type="EMBL" id="OXM52041.1"/>
    </source>
</evidence>
<dbReference type="RefSeq" id="WP_093936263.1">
    <property type="nucleotide sequence ID" value="NZ_NMQT01000090.1"/>
</dbReference>
<dbReference type="OrthoDB" id="3617680at2"/>
<keyword evidence="3" id="KW-1185">Reference proteome</keyword>
<gene>
    <name evidence="2" type="ORF">CFP71_24355</name>
</gene>
<dbReference type="PROSITE" id="PS50801">
    <property type="entry name" value="STAS"/>
    <property type="match status" value="1"/>
</dbReference>
<dbReference type="Pfam" id="PF13466">
    <property type="entry name" value="STAS_2"/>
    <property type="match status" value="1"/>
</dbReference>
<dbReference type="CDD" id="cd07043">
    <property type="entry name" value="STAS_anti-anti-sigma_factors"/>
    <property type="match status" value="1"/>
</dbReference>
<dbReference type="AlphaFoldDB" id="A0A229RZU1"/>
<organism evidence="2 3">
    <name type="scientific">Amycolatopsis thailandensis</name>
    <dbReference type="NCBI Taxonomy" id="589330"/>
    <lineage>
        <taxon>Bacteria</taxon>
        <taxon>Bacillati</taxon>
        <taxon>Actinomycetota</taxon>
        <taxon>Actinomycetes</taxon>
        <taxon>Pseudonocardiales</taxon>
        <taxon>Pseudonocardiaceae</taxon>
        <taxon>Amycolatopsis</taxon>
    </lineage>
</organism>
<protein>
    <recommendedName>
        <fullName evidence="1">STAS domain-containing protein</fullName>
    </recommendedName>
</protein>
<accession>A0A229RZU1</accession>
<feature type="domain" description="STAS" evidence="1">
    <location>
        <begin position="55"/>
        <end position="126"/>
    </location>
</feature>
<dbReference type="EMBL" id="NMQT01000090">
    <property type="protein sequence ID" value="OXM52041.1"/>
    <property type="molecule type" value="Genomic_DNA"/>
</dbReference>
<name>A0A229RZU1_9PSEU</name>
<dbReference type="InterPro" id="IPR058548">
    <property type="entry name" value="MlaB-like_STAS"/>
</dbReference>
<reference evidence="2 3" key="1">
    <citation type="submission" date="2017-07" db="EMBL/GenBank/DDBJ databases">
        <title>Amycolatopsis thailandensis Genome sequencing and assembly.</title>
        <authorList>
            <person name="Kaur N."/>
            <person name="Mayilraj S."/>
        </authorList>
    </citation>
    <scope>NUCLEOTIDE SEQUENCE [LARGE SCALE GENOMIC DNA]</scope>
    <source>
        <strain evidence="2 3">JCM 16380</strain>
    </source>
</reference>
<dbReference type="SUPFAM" id="SSF52091">
    <property type="entry name" value="SpoIIaa-like"/>
    <property type="match status" value="1"/>
</dbReference>
<dbReference type="InterPro" id="IPR002645">
    <property type="entry name" value="STAS_dom"/>
</dbReference>
<dbReference type="Proteomes" id="UP000215223">
    <property type="component" value="Unassembled WGS sequence"/>
</dbReference>
<evidence type="ECO:0000259" key="1">
    <source>
        <dbReference type="PROSITE" id="PS50801"/>
    </source>
</evidence>
<sequence>MVNGLSLDLDQPAYVAAFAELQRLTGRARGAPLDAAGIAGNFTVTSTLRDDHYTVVTVGGSIDARALRLLAAHFAGLIHAGTRHLVVDLSQVGQVDDGLLELVHRVEDRLTTLNGLFELTGLAPPVLYAMDDTLLSEVFSWYRSIIDDPRPRAALWSSLRCPHGLEDVAEPGSAARYRTFIDTAAHGRGERWGRRR</sequence>